<reference evidence="1" key="1">
    <citation type="submission" date="2018-05" db="EMBL/GenBank/DDBJ databases">
        <authorList>
            <person name="Lanie J.A."/>
            <person name="Ng W.-L."/>
            <person name="Kazmierczak K.M."/>
            <person name="Andrzejewski T.M."/>
            <person name="Davidsen T.M."/>
            <person name="Wayne K.J."/>
            <person name="Tettelin H."/>
            <person name="Glass J.I."/>
            <person name="Rusch D."/>
            <person name="Podicherti R."/>
            <person name="Tsui H.-C.T."/>
            <person name="Winkler M.E."/>
        </authorList>
    </citation>
    <scope>NUCLEOTIDE SEQUENCE</scope>
</reference>
<organism evidence="1">
    <name type="scientific">marine metagenome</name>
    <dbReference type="NCBI Taxonomy" id="408172"/>
    <lineage>
        <taxon>unclassified sequences</taxon>
        <taxon>metagenomes</taxon>
        <taxon>ecological metagenomes</taxon>
    </lineage>
</organism>
<sequence length="82" mass="9639">MEKRTGDQYEAVVVMSKRAKQVLRNRIVEDKIDSIEEVEMGVYDEIIEKNPEDYEELDKVTTVAVNEFISGDLKWEEKLEDE</sequence>
<gene>
    <name evidence="1" type="ORF">METZ01_LOCUS383838</name>
</gene>
<name>A0A382U9K5_9ZZZZ</name>
<dbReference type="EMBL" id="UINC01142573">
    <property type="protein sequence ID" value="SVD30984.1"/>
    <property type="molecule type" value="Genomic_DNA"/>
</dbReference>
<dbReference type="AlphaFoldDB" id="A0A382U9K5"/>
<protein>
    <submittedName>
        <fullName evidence="1">Uncharacterized protein</fullName>
    </submittedName>
</protein>
<proteinExistence type="predicted"/>
<accession>A0A382U9K5</accession>
<evidence type="ECO:0000313" key="1">
    <source>
        <dbReference type="EMBL" id="SVD30984.1"/>
    </source>
</evidence>